<reference evidence="1" key="2">
    <citation type="submission" date="2021-10" db="EMBL/GenBank/DDBJ databases">
        <authorList>
            <person name="Piombo E."/>
        </authorList>
    </citation>
    <scope>NUCLEOTIDE SEQUENCE</scope>
</reference>
<reference evidence="1" key="1">
    <citation type="submission" date="2020-04" db="EMBL/GenBank/DDBJ databases">
        <authorList>
            <person name="Broberg M."/>
        </authorList>
    </citation>
    <scope>NUCLEOTIDE SEQUENCE</scope>
</reference>
<gene>
    <name evidence="1" type="ORF">CRV2_00021642</name>
</gene>
<dbReference type="Proteomes" id="UP000836387">
    <property type="component" value="Unassembled WGS sequence"/>
</dbReference>
<evidence type="ECO:0000313" key="1">
    <source>
        <dbReference type="EMBL" id="CAG9950547.1"/>
    </source>
</evidence>
<sequence>MINSFKRLTDSLDLKDSEHSWSLTGFFKSGDLGFYHPDGTIEFVARKDTQVKIRGLRVELDEVAHHIRQSLEAVQKIIVDVLKTSSGVNLAVYLCFSNETRLPQEVFGDDDDLLLPHTQELQQRLTEMVSRLTAVLPRYMIPTFSGPLGPAIEKAMSQFEGGAQGRAPAHSLFSSLFFVIGNLKYAFPLQPKLPRGGLMTISVKQPGSYISKQVFHIPQHVDLDNFKTAWERTVQLCSNLRTRIILHQNSSIQMIVKYDRGDMGYGSRLYRAALVQEPNGQNFFCLLMHHAIFDGWTMSIMLRTLVSFYQQSQALTVYPYNRFVKYTQDLDQNEATRFWQDQLQDAQKASFPDPAENLNVQKQTKVFQKHLEISWPKDTSVTKASVLRAAWAVVLSRYCTSDDICFGAVVSGRNASVSGIEGVTGSHYSNCPSSYLYFLGVRPEIMVPFCFEKSPWAIIAMLGIMKAGGAFVPLDPGHPFDRRKSLVQEVNARIVLVSPSTAQACEGIAELVIEISEQFLSHLKVLDISLQPPKTISSPDNAAYTLFTSGQLGSQRRISMGSSSSSRWFQFANYIFDACISEIWGPLIQGGVVCVPTDRERLHDAANFITSSQSNIGVLTPSFVKTLSPLAVPSLKTLNLGGEAPTKDLLDTWFEHVDLRNAYGPTEACISCAYYQYKSPNESPTIIGNGFVHNTWIVDPENHNHLAPIGCIGELLVQGWSLARGYIGDGEKTKASFVNDVDWIPHAVPGHEFGSYKTGISPSTTRMAQFPTWAVKTLSHDESHENDDVQTIQVTGKTQLISDTLINLYSKLASQLPEYMIPQYLIPVARIPQNSAGKARSQVSSHISSSHVHRGPVEMVSQSSLPFRECRTDIQRWLRDQWAMVLAMPATTISVDDNFYNLGGDSIRIVTLNKLISEKFNVQLGISLLNSKQTTIGIMATYIEDAREERLANKTSLSVADEITTVTNASWARHPQRISGHRNFTPASPLGRYQTVIVLVRSKSSRMGLERVKDAARITGWWRDNDKDKIEVWTGDLSQPHLGLEESQWSQLTKSGDGQVDAFIHNGAVVNWNADYTKLKAANVDSTVDLLHLASVSASNPKFVFVTGGIQVSHDDEVDVHAPIINSLNGYIQTKFVAERVVYSMSQKLPSQQNRISIVMPGRIIGGASTGVANVDDFLWRMVSCAAAMRNILPILKDSGCKSRMCPLWQKESLVRFLLRARSHLMSQQQA</sequence>
<evidence type="ECO:0000313" key="2">
    <source>
        <dbReference type="Proteomes" id="UP000836387"/>
    </source>
</evidence>
<comment type="caution">
    <text evidence="1">The sequence shown here is derived from an EMBL/GenBank/DDBJ whole genome shotgun (WGS) entry which is preliminary data.</text>
</comment>
<protein>
    <submittedName>
        <fullName evidence="1">Uncharacterized protein</fullName>
    </submittedName>
</protein>
<organism evidence="1 2">
    <name type="scientific">Clonostachys rosea f. rosea IK726</name>
    <dbReference type="NCBI Taxonomy" id="1349383"/>
    <lineage>
        <taxon>Eukaryota</taxon>
        <taxon>Fungi</taxon>
        <taxon>Dikarya</taxon>
        <taxon>Ascomycota</taxon>
        <taxon>Pezizomycotina</taxon>
        <taxon>Sordariomycetes</taxon>
        <taxon>Hypocreomycetidae</taxon>
        <taxon>Hypocreales</taxon>
        <taxon>Bionectriaceae</taxon>
        <taxon>Clonostachys</taxon>
    </lineage>
</organism>
<accession>A0ACA9UBT5</accession>
<keyword evidence="2" id="KW-1185">Reference proteome</keyword>
<proteinExistence type="predicted"/>
<dbReference type="EMBL" id="CADEHS020000182">
    <property type="protein sequence ID" value="CAG9950547.1"/>
    <property type="molecule type" value="Genomic_DNA"/>
</dbReference>
<name>A0ACA9UBT5_BIOOC</name>